<feature type="region of interest" description="Disordered" evidence="1">
    <location>
        <begin position="297"/>
        <end position="320"/>
    </location>
</feature>
<evidence type="ECO:0000256" key="1">
    <source>
        <dbReference type="SAM" id="MobiDB-lite"/>
    </source>
</evidence>
<dbReference type="AlphaFoldDB" id="A0AAN6JMF5"/>
<evidence type="ECO:0000313" key="3">
    <source>
        <dbReference type="Proteomes" id="UP001176521"/>
    </source>
</evidence>
<proteinExistence type="predicted"/>
<comment type="caution">
    <text evidence="2">The sequence shown here is derived from an EMBL/GenBank/DDBJ whole genome shotgun (WGS) entry which is preliminary data.</text>
</comment>
<feature type="compositionally biased region" description="Polar residues" evidence="1">
    <location>
        <begin position="145"/>
        <end position="169"/>
    </location>
</feature>
<name>A0AAN6JMF5_9BASI</name>
<feature type="region of interest" description="Disordered" evidence="1">
    <location>
        <begin position="1"/>
        <end position="40"/>
    </location>
</feature>
<feature type="compositionally biased region" description="Basic and acidic residues" evidence="1">
    <location>
        <begin position="255"/>
        <end position="267"/>
    </location>
</feature>
<evidence type="ECO:0000313" key="2">
    <source>
        <dbReference type="EMBL" id="KAK0537668.1"/>
    </source>
</evidence>
<accession>A0AAN6JMF5</accession>
<reference evidence="2" key="1">
    <citation type="journal article" date="2023" name="PhytoFront">
        <title>Draft Genome Resources of Seven Strains of Tilletia horrida, Causal Agent of Kernel Smut of Rice.</title>
        <authorList>
            <person name="Khanal S."/>
            <person name="Antony Babu S."/>
            <person name="Zhou X.G."/>
        </authorList>
    </citation>
    <scope>NUCLEOTIDE SEQUENCE</scope>
    <source>
        <strain evidence="2">TX3</strain>
    </source>
</reference>
<gene>
    <name evidence="2" type="ORF">OC842_001543</name>
</gene>
<feature type="compositionally biased region" description="Low complexity" evidence="1">
    <location>
        <begin position="297"/>
        <end position="311"/>
    </location>
</feature>
<feature type="region of interest" description="Disordered" evidence="1">
    <location>
        <begin position="115"/>
        <end position="270"/>
    </location>
</feature>
<dbReference type="Proteomes" id="UP001176521">
    <property type="component" value="Unassembled WGS sequence"/>
</dbReference>
<feature type="compositionally biased region" description="Basic and acidic residues" evidence="1">
    <location>
        <begin position="11"/>
        <end position="33"/>
    </location>
</feature>
<dbReference type="EMBL" id="JAPDMQ010000056">
    <property type="protein sequence ID" value="KAK0537668.1"/>
    <property type="molecule type" value="Genomic_DNA"/>
</dbReference>
<organism evidence="2 3">
    <name type="scientific">Tilletia horrida</name>
    <dbReference type="NCBI Taxonomy" id="155126"/>
    <lineage>
        <taxon>Eukaryota</taxon>
        <taxon>Fungi</taxon>
        <taxon>Dikarya</taxon>
        <taxon>Basidiomycota</taxon>
        <taxon>Ustilaginomycotina</taxon>
        <taxon>Exobasidiomycetes</taxon>
        <taxon>Tilletiales</taxon>
        <taxon>Tilletiaceae</taxon>
        <taxon>Tilletia</taxon>
    </lineage>
</organism>
<sequence length="473" mass="51777">MADGDLSLDILRQRPLDPEPEWRDDTTLMEDGHSSAVGRVSKRDQHLAALSKVSQYAQKTHQNALAQLIEGIAQAQEPSVRSPAARSSIEISPRYRYSSPKRELVEKKLVPSRRNLSTHNAKADISTWSDSDEDFGDKTRPRMPSPTTQAFDSTASRSTQEQSSAAPMQSTPPRPSSASQSFSPARAKAGPEKPAPTLAQRRLVRRALGSPEVDAPWNSSSSTLHDRSSRSCSTQQQAEKQPLPARARSHSVSHRLLDRREVTKQGLEEGDEQEMITPIRGMKLASAILAATTPSIVASSSPASIQGGADDNAADDDYAPPLDLRGLEGIRQRTRYGKVHVLPLPDLHSRSYAAEREQRSQRMLRTVLIALRGEARGVAIQAEVELQPAAVSRAGVLSRGSALSPARVTVSVGVLGPRASDSDMPGHLEKWHSWDLDGSDGADGPPEWVLRVYAHLCRWAQRRRTDLLQRVQA</sequence>
<keyword evidence="3" id="KW-1185">Reference proteome</keyword>
<protein>
    <submittedName>
        <fullName evidence="2">Uncharacterized protein</fullName>
    </submittedName>
</protein>